<name>A0A149VX30_9PROT</name>
<proteinExistence type="predicted"/>
<sequence>MQWKITFLCPFRQALGQQGQTGHQKQHLFPPSSQNLSNFETGEGLACSTGHNEFAPVGICQSMLNGTQGKLLVIPQHFPRFEGNRGIRLVLGPVNGTVLQIRQVNPADGNQLSLNGIFGVVTPMQTGAENNPVGKDGFTRNRQKTVDVTLLEFVIFGIQFALDGVKLSRPAYFSHQVDSAVLTRSTLAMCPVLIHPGVLVQVPIFGFRL</sequence>
<accession>A0A149VX30</accession>
<gene>
    <name evidence="1" type="ORF">FEMY_19990</name>
</gene>
<comment type="caution">
    <text evidence="1">The sequence shown here is derived from an EMBL/GenBank/DDBJ whole genome shotgun (WGS) entry which is preliminary data.</text>
</comment>
<dbReference type="EMBL" id="LRRD01000057">
    <property type="protein sequence ID" value="KXW57464.1"/>
    <property type="molecule type" value="Genomic_DNA"/>
</dbReference>
<organism evidence="1 2">
    <name type="scientific">Ferrovum myxofaciens</name>
    <dbReference type="NCBI Taxonomy" id="416213"/>
    <lineage>
        <taxon>Bacteria</taxon>
        <taxon>Pseudomonadati</taxon>
        <taxon>Pseudomonadota</taxon>
        <taxon>Betaproteobacteria</taxon>
        <taxon>Ferrovales</taxon>
        <taxon>Ferrovaceae</taxon>
        <taxon>Ferrovum</taxon>
    </lineage>
</organism>
<protein>
    <submittedName>
        <fullName evidence="1">Uncharacterized protein</fullName>
    </submittedName>
</protein>
<evidence type="ECO:0000313" key="1">
    <source>
        <dbReference type="EMBL" id="KXW57464.1"/>
    </source>
</evidence>
<dbReference type="AlphaFoldDB" id="A0A149VX30"/>
<evidence type="ECO:0000313" key="2">
    <source>
        <dbReference type="Proteomes" id="UP000075653"/>
    </source>
</evidence>
<dbReference type="Proteomes" id="UP000075653">
    <property type="component" value="Unassembled WGS sequence"/>
</dbReference>
<reference evidence="1 2" key="1">
    <citation type="submission" date="2016-01" db="EMBL/GenBank/DDBJ databases">
        <title>Genome sequence of the acidophilic iron oxidising Ferrovum strain Z-31.</title>
        <authorList>
            <person name="Poehlein A."/>
            <person name="Ullrich S.R."/>
            <person name="Schloemann M."/>
            <person name="Muehling M."/>
            <person name="Daniel R."/>
        </authorList>
    </citation>
    <scope>NUCLEOTIDE SEQUENCE [LARGE SCALE GENOMIC DNA]</scope>
    <source>
        <strain evidence="1 2">Z-31</strain>
    </source>
</reference>
<keyword evidence="2" id="KW-1185">Reference proteome</keyword>